<dbReference type="SMART" id="SM00347">
    <property type="entry name" value="HTH_MARR"/>
    <property type="match status" value="1"/>
</dbReference>
<name>A0ABP6YFA6_9PSEU</name>
<dbReference type="InterPro" id="IPR039422">
    <property type="entry name" value="MarR/SlyA-like"/>
</dbReference>
<organism evidence="2 3">
    <name type="scientific">Amycolatopsis ultiminotia</name>
    <dbReference type="NCBI Taxonomy" id="543629"/>
    <lineage>
        <taxon>Bacteria</taxon>
        <taxon>Bacillati</taxon>
        <taxon>Actinomycetota</taxon>
        <taxon>Actinomycetes</taxon>
        <taxon>Pseudonocardiales</taxon>
        <taxon>Pseudonocardiaceae</taxon>
        <taxon>Amycolatopsis</taxon>
    </lineage>
</organism>
<dbReference type="PROSITE" id="PS50995">
    <property type="entry name" value="HTH_MARR_2"/>
    <property type="match status" value="1"/>
</dbReference>
<comment type="caution">
    <text evidence="2">The sequence shown here is derived from an EMBL/GenBank/DDBJ whole genome shotgun (WGS) entry which is preliminary data.</text>
</comment>
<dbReference type="PANTHER" id="PTHR33164">
    <property type="entry name" value="TRANSCRIPTIONAL REGULATOR, MARR FAMILY"/>
    <property type="match status" value="1"/>
</dbReference>
<protein>
    <recommendedName>
        <fullName evidence="1">HTH marR-type domain-containing protein</fullName>
    </recommendedName>
</protein>
<dbReference type="Gene3D" id="1.10.10.10">
    <property type="entry name" value="Winged helix-like DNA-binding domain superfamily/Winged helix DNA-binding domain"/>
    <property type="match status" value="1"/>
</dbReference>
<evidence type="ECO:0000259" key="1">
    <source>
        <dbReference type="PROSITE" id="PS50995"/>
    </source>
</evidence>
<gene>
    <name evidence="2" type="ORF">GCM10022222_76190</name>
</gene>
<dbReference type="InterPro" id="IPR000835">
    <property type="entry name" value="HTH_MarR-typ"/>
</dbReference>
<dbReference type="InterPro" id="IPR036388">
    <property type="entry name" value="WH-like_DNA-bd_sf"/>
</dbReference>
<evidence type="ECO:0000313" key="2">
    <source>
        <dbReference type="EMBL" id="GAA3580157.1"/>
    </source>
</evidence>
<dbReference type="Pfam" id="PF12802">
    <property type="entry name" value="MarR_2"/>
    <property type="match status" value="1"/>
</dbReference>
<dbReference type="RefSeq" id="WP_344868189.1">
    <property type="nucleotide sequence ID" value="NZ_BAAAZN010000024.1"/>
</dbReference>
<feature type="domain" description="HTH marR-type" evidence="1">
    <location>
        <begin position="9"/>
        <end position="142"/>
    </location>
</feature>
<dbReference type="PANTHER" id="PTHR33164:SF43">
    <property type="entry name" value="HTH-TYPE TRANSCRIPTIONAL REPRESSOR YETL"/>
    <property type="match status" value="1"/>
</dbReference>
<sequence length="158" mass="16909">MSTHDKPSAEPLARLLWRAHHWFRTEVTTGLQAGPGPLSPAHATLLSQLDPGGMPMSDLARLIGVSSPAMHQAVHQLVDLGLLQVVPNPRSARSKLVLLTPAGKAHRRQARELLAEVEAELARRIGQRRVTALRDALEQDWGGPVAGGRPTADPAGSS</sequence>
<keyword evidence="3" id="KW-1185">Reference proteome</keyword>
<reference evidence="3" key="1">
    <citation type="journal article" date="2019" name="Int. J. Syst. Evol. Microbiol.">
        <title>The Global Catalogue of Microorganisms (GCM) 10K type strain sequencing project: providing services to taxonomists for standard genome sequencing and annotation.</title>
        <authorList>
            <consortium name="The Broad Institute Genomics Platform"/>
            <consortium name="The Broad Institute Genome Sequencing Center for Infectious Disease"/>
            <person name="Wu L."/>
            <person name="Ma J."/>
        </authorList>
    </citation>
    <scope>NUCLEOTIDE SEQUENCE [LARGE SCALE GENOMIC DNA]</scope>
    <source>
        <strain evidence="3">JCM 16898</strain>
    </source>
</reference>
<evidence type="ECO:0000313" key="3">
    <source>
        <dbReference type="Proteomes" id="UP001500689"/>
    </source>
</evidence>
<accession>A0ABP6YFA6</accession>
<dbReference type="InterPro" id="IPR036390">
    <property type="entry name" value="WH_DNA-bd_sf"/>
</dbReference>
<dbReference type="EMBL" id="BAAAZN010000024">
    <property type="protein sequence ID" value="GAA3580157.1"/>
    <property type="molecule type" value="Genomic_DNA"/>
</dbReference>
<dbReference type="SUPFAM" id="SSF46785">
    <property type="entry name" value="Winged helix' DNA-binding domain"/>
    <property type="match status" value="1"/>
</dbReference>
<proteinExistence type="predicted"/>
<dbReference type="Proteomes" id="UP001500689">
    <property type="component" value="Unassembled WGS sequence"/>
</dbReference>